<feature type="region of interest" description="Disordered" evidence="1">
    <location>
        <begin position="1"/>
        <end position="81"/>
    </location>
</feature>
<reference evidence="2" key="1">
    <citation type="journal article" date="2023" name="Mol. Phylogenet. Evol.">
        <title>Genome-scale phylogeny and comparative genomics of the fungal order Sordariales.</title>
        <authorList>
            <person name="Hensen N."/>
            <person name="Bonometti L."/>
            <person name="Westerberg I."/>
            <person name="Brannstrom I.O."/>
            <person name="Guillou S."/>
            <person name="Cros-Aarteil S."/>
            <person name="Calhoun S."/>
            <person name="Haridas S."/>
            <person name="Kuo A."/>
            <person name="Mondo S."/>
            <person name="Pangilinan J."/>
            <person name="Riley R."/>
            <person name="LaButti K."/>
            <person name="Andreopoulos B."/>
            <person name="Lipzen A."/>
            <person name="Chen C."/>
            <person name="Yan M."/>
            <person name="Daum C."/>
            <person name="Ng V."/>
            <person name="Clum A."/>
            <person name="Steindorff A."/>
            <person name="Ohm R.A."/>
            <person name="Martin F."/>
            <person name="Silar P."/>
            <person name="Natvig D.O."/>
            <person name="Lalanne C."/>
            <person name="Gautier V."/>
            <person name="Ament-Velasquez S.L."/>
            <person name="Kruys A."/>
            <person name="Hutchinson M.I."/>
            <person name="Powell A.J."/>
            <person name="Barry K."/>
            <person name="Miller A.N."/>
            <person name="Grigoriev I.V."/>
            <person name="Debuchy R."/>
            <person name="Gladieux P."/>
            <person name="Hiltunen Thoren M."/>
            <person name="Johannesson H."/>
        </authorList>
    </citation>
    <scope>NUCLEOTIDE SEQUENCE</scope>
    <source>
        <strain evidence="2">CBS 508.74</strain>
    </source>
</reference>
<dbReference type="Proteomes" id="UP001302812">
    <property type="component" value="Unassembled WGS sequence"/>
</dbReference>
<gene>
    <name evidence="2" type="ORF">N656DRAFT_104338</name>
</gene>
<name>A0AAN6YSK8_9PEZI</name>
<comment type="caution">
    <text evidence="2">The sequence shown here is derived from an EMBL/GenBank/DDBJ whole genome shotgun (WGS) entry which is preliminary data.</text>
</comment>
<sequence length="270" mass="29641">MDLVGPQGGRVCWPVPTRACRPGSGQSRDASKTRRSQAQSDMGSSGPMKPQQTATPHNPRAGRESWAAGHLRSRELGRRSNPVRPVSCRFDKYQRTASPHFCLMPHHTLPTTTTSSSSFTTTPFFLLDAAYSTVLRPLHPRNHSRTVFSPLHFVSRRSLKTTLSLPPLFSFDFLLLPCCQCCGSRVPPPVENHLPTVLFTNARATCGVFAPSPIDAQPLAAIHLASSTAYPRLDSFTRARSPLLRPGTFKSTQELSSEPSVGTKDFLLFS</sequence>
<protein>
    <submittedName>
        <fullName evidence="2">Uncharacterized protein</fullName>
    </submittedName>
</protein>
<evidence type="ECO:0000256" key="1">
    <source>
        <dbReference type="SAM" id="MobiDB-lite"/>
    </source>
</evidence>
<dbReference type="EMBL" id="MU853343">
    <property type="protein sequence ID" value="KAK4112044.1"/>
    <property type="molecule type" value="Genomic_DNA"/>
</dbReference>
<dbReference type="GeneID" id="89932610"/>
<dbReference type="AlphaFoldDB" id="A0AAN6YSK8"/>
<proteinExistence type="predicted"/>
<dbReference type="RefSeq" id="XP_064669614.1">
    <property type="nucleotide sequence ID" value="XM_064808487.1"/>
</dbReference>
<evidence type="ECO:0000313" key="2">
    <source>
        <dbReference type="EMBL" id="KAK4112044.1"/>
    </source>
</evidence>
<keyword evidence="3" id="KW-1185">Reference proteome</keyword>
<accession>A0AAN6YSK8</accession>
<evidence type="ECO:0000313" key="3">
    <source>
        <dbReference type="Proteomes" id="UP001302812"/>
    </source>
</evidence>
<organism evidence="2 3">
    <name type="scientific">Canariomyces notabilis</name>
    <dbReference type="NCBI Taxonomy" id="2074819"/>
    <lineage>
        <taxon>Eukaryota</taxon>
        <taxon>Fungi</taxon>
        <taxon>Dikarya</taxon>
        <taxon>Ascomycota</taxon>
        <taxon>Pezizomycotina</taxon>
        <taxon>Sordariomycetes</taxon>
        <taxon>Sordariomycetidae</taxon>
        <taxon>Sordariales</taxon>
        <taxon>Chaetomiaceae</taxon>
        <taxon>Canariomyces</taxon>
    </lineage>
</organism>
<reference evidence="2" key="2">
    <citation type="submission" date="2023-05" db="EMBL/GenBank/DDBJ databases">
        <authorList>
            <consortium name="Lawrence Berkeley National Laboratory"/>
            <person name="Steindorff A."/>
            <person name="Hensen N."/>
            <person name="Bonometti L."/>
            <person name="Westerberg I."/>
            <person name="Brannstrom I.O."/>
            <person name="Guillou S."/>
            <person name="Cros-Aarteil S."/>
            <person name="Calhoun S."/>
            <person name="Haridas S."/>
            <person name="Kuo A."/>
            <person name="Mondo S."/>
            <person name="Pangilinan J."/>
            <person name="Riley R."/>
            <person name="Labutti K."/>
            <person name="Andreopoulos B."/>
            <person name="Lipzen A."/>
            <person name="Chen C."/>
            <person name="Yanf M."/>
            <person name="Daum C."/>
            <person name="Ng V."/>
            <person name="Clum A."/>
            <person name="Ohm R."/>
            <person name="Martin F."/>
            <person name="Silar P."/>
            <person name="Natvig D."/>
            <person name="Lalanne C."/>
            <person name="Gautier V."/>
            <person name="Ament-Velasquez S.L."/>
            <person name="Kruys A."/>
            <person name="Hutchinson M.I."/>
            <person name="Powell A.J."/>
            <person name="Barry K."/>
            <person name="Miller A.N."/>
            <person name="Grigoriev I.V."/>
            <person name="Debuchy R."/>
            <person name="Gladieux P."/>
            <person name="Thoren M.H."/>
            <person name="Johannesson H."/>
        </authorList>
    </citation>
    <scope>NUCLEOTIDE SEQUENCE</scope>
    <source>
        <strain evidence="2">CBS 508.74</strain>
    </source>
</reference>